<dbReference type="Proteomes" id="UP000199527">
    <property type="component" value="Unassembled WGS sequence"/>
</dbReference>
<dbReference type="InterPro" id="IPR029063">
    <property type="entry name" value="SAM-dependent_MTases_sf"/>
</dbReference>
<dbReference type="EMBL" id="FNEM01000009">
    <property type="protein sequence ID" value="SDJ51952.1"/>
    <property type="molecule type" value="Genomic_DNA"/>
</dbReference>
<keyword evidence="1" id="KW-0489">Methyltransferase</keyword>
<keyword evidence="1" id="KW-0808">Transferase</keyword>
<reference evidence="2" key="1">
    <citation type="submission" date="2016-10" db="EMBL/GenBank/DDBJ databases">
        <authorList>
            <person name="Varghese N."/>
            <person name="Submissions S."/>
        </authorList>
    </citation>
    <scope>NUCLEOTIDE SEQUENCE [LARGE SCALE GENOMIC DNA]</scope>
    <source>
        <strain evidence="2">DSM 23317</strain>
    </source>
</reference>
<dbReference type="Pfam" id="PF13489">
    <property type="entry name" value="Methyltransf_23"/>
    <property type="match status" value="1"/>
</dbReference>
<evidence type="ECO:0000313" key="1">
    <source>
        <dbReference type="EMBL" id="SDJ51952.1"/>
    </source>
</evidence>
<dbReference type="PANTHER" id="PTHR43861:SF1">
    <property type="entry name" value="TRANS-ACONITATE 2-METHYLTRANSFERASE"/>
    <property type="match status" value="1"/>
</dbReference>
<dbReference type="GO" id="GO:0008168">
    <property type="term" value="F:methyltransferase activity"/>
    <property type="evidence" value="ECO:0007669"/>
    <property type="project" value="UniProtKB-KW"/>
</dbReference>
<dbReference type="OrthoDB" id="9772751at2"/>
<proteinExistence type="predicted"/>
<dbReference type="Gene3D" id="3.40.50.150">
    <property type="entry name" value="Vaccinia Virus protein VP39"/>
    <property type="match status" value="1"/>
</dbReference>
<name>A0A1G8UDZ8_9GAMM</name>
<gene>
    <name evidence="1" type="ORF">SAMN04488540_10957</name>
</gene>
<evidence type="ECO:0000313" key="2">
    <source>
        <dbReference type="Proteomes" id="UP000199527"/>
    </source>
</evidence>
<dbReference type="CDD" id="cd02440">
    <property type="entry name" value="AdoMet_MTases"/>
    <property type="match status" value="1"/>
</dbReference>
<dbReference type="RefSeq" id="WP_090365439.1">
    <property type="nucleotide sequence ID" value="NZ_FNEM01000009.1"/>
</dbReference>
<sequence>MSTKFYNENAESFYADTVGVDMKELHQRFTNRLLAGARILDAGCGSGRDSLAFLKLGFEVEALDASEALVKKASVLTGLNVELKRFDEVTESSRYDGIWTCASLLHVPRAELPVSMKALASALKPGGIWYVSFKHGVLDRTKDGRQFTDLNETLLRALVAETGGLSMSEVWVTEDKRPERDDTWLNALLVKTSIEP</sequence>
<dbReference type="PANTHER" id="PTHR43861">
    <property type="entry name" value="TRANS-ACONITATE 2-METHYLTRANSFERASE-RELATED"/>
    <property type="match status" value="1"/>
</dbReference>
<dbReference type="SUPFAM" id="SSF53335">
    <property type="entry name" value="S-adenosyl-L-methionine-dependent methyltransferases"/>
    <property type="match status" value="1"/>
</dbReference>
<accession>A0A1G8UDZ8</accession>
<protein>
    <submittedName>
        <fullName evidence="1">Methyltransferase domain-containing protein</fullName>
    </submittedName>
</protein>
<keyword evidence="2" id="KW-1185">Reference proteome</keyword>
<organism evidence="1 2">
    <name type="scientific">Ferrimonas sediminum</name>
    <dbReference type="NCBI Taxonomy" id="718193"/>
    <lineage>
        <taxon>Bacteria</taxon>
        <taxon>Pseudomonadati</taxon>
        <taxon>Pseudomonadota</taxon>
        <taxon>Gammaproteobacteria</taxon>
        <taxon>Alteromonadales</taxon>
        <taxon>Ferrimonadaceae</taxon>
        <taxon>Ferrimonas</taxon>
    </lineage>
</organism>
<dbReference type="AlphaFoldDB" id="A0A1G8UDZ8"/>
<dbReference type="GO" id="GO:0032259">
    <property type="term" value="P:methylation"/>
    <property type="evidence" value="ECO:0007669"/>
    <property type="project" value="UniProtKB-KW"/>
</dbReference>